<protein>
    <submittedName>
        <fullName evidence="2">Ketosteroid isomerase</fullName>
    </submittedName>
</protein>
<proteinExistence type="predicted"/>
<accession>A0A2S6N8B2</accession>
<comment type="caution">
    <text evidence="2">The sequence shown here is derived from an EMBL/GenBank/DDBJ whole genome shotgun (WGS) entry which is preliminary data.</text>
</comment>
<dbReference type="InterPro" id="IPR032710">
    <property type="entry name" value="NTF2-like_dom_sf"/>
</dbReference>
<name>A0A2S6N8B2_RHOGL</name>
<evidence type="ECO:0000313" key="2">
    <source>
        <dbReference type="EMBL" id="PPQ30855.1"/>
    </source>
</evidence>
<dbReference type="GO" id="GO:0016853">
    <property type="term" value="F:isomerase activity"/>
    <property type="evidence" value="ECO:0007669"/>
    <property type="project" value="UniProtKB-KW"/>
</dbReference>
<keyword evidence="2" id="KW-0413">Isomerase</keyword>
<feature type="domain" description="SnoaL-like" evidence="1">
    <location>
        <begin position="9"/>
        <end position="110"/>
    </location>
</feature>
<dbReference type="AlphaFoldDB" id="A0A2S6N8B2"/>
<dbReference type="Gene3D" id="3.10.450.50">
    <property type="match status" value="1"/>
</dbReference>
<dbReference type="SUPFAM" id="SSF54427">
    <property type="entry name" value="NTF2-like"/>
    <property type="match status" value="1"/>
</dbReference>
<dbReference type="InterPro" id="IPR037401">
    <property type="entry name" value="SnoaL-like"/>
</dbReference>
<evidence type="ECO:0000313" key="3">
    <source>
        <dbReference type="Proteomes" id="UP000239724"/>
    </source>
</evidence>
<keyword evidence="3" id="KW-1185">Reference proteome</keyword>
<dbReference type="OrthoDB" id="1353852at2"/>
<dbReference type="Proteomes" id="UP000239724">
    <property type="component" value="Unassembled WGS sequence"/>
</dbReference>
<gene>
    <name evidence="2" type="ORF">CCS01_18495</name>
</gene>
<dbReference type="RefSeq" id="WP_104520300.1">
    <property type="nucleotide sequence ID" value="NZ_NHRY01000203.1"/>
</dbReference>
<organism evidence="2 3">
    <name type="scientific">Rhodopila globiformis</name>
    <name type="common">Rhodopseudomonas globiformis</name>
    <dbReference type="NCBI Taxonomy" id="1071"/>
    <lineage>
        <taxon>Bacteria</taxon>
        <taxon>Pseudomonadati</taxon>
        <taxon>Pseudomonadota</taxon>
        <taxon>Alphaproteobacteria</taxon>
        <taxon>Acetobacterales</taxon>
        <taxon>Acetobacteraceae</taxon>
        <taxon>Rhodopila</taxon>
    </lineage>
</organism>
<dbReference type="EMBL" id="NHRY01000203">
    <property type="protein sequence ID" value="PPQ30855.1"/>
    <property type="molecule type" value="Genomic_DNA"/>
</dbReference>
<reference evidence="2 3" key="1">
    <citation type="journal article" date="2018" name="Arch. Microbiol.">
        <title>New insights into the metabolic potential of the phototrophic purple bacterium Rhodopila globiformis DSM 161(T) from its draft genome sequence and evidence for a vanadium-dependent nitrogenase.</title>
        <authorList>
            <person name="Imhoff J.F."/>
            <person name="Rahn T."/>
            <person name="Kunzel S."/>
            <person name="Neulinger S.C."/>
        </authorList>
    </citation>
    <scope>NUCLEOTIDE SEQUENCE [LARGE SCALE GENOMIC DNA]</scope>
    <source>
        <strain evidence="2 3">DSM 161</strain>
    </source>
</reference>
<evidence type="ECO:0000259" key="1">
    <source>
        <dbReference type="Pfam" id="PF12680"/>
    </source>
</evidence>
<dbReference type="Pfam" id="PF12680">
    <property type="entry name" value="SnoaL_2"/>
    <property type="match status" value="1"/>
</dbReference>
<sequence length="117" mass="13256">MPDEAELLQHLYDRFNARDVDAVLAVLHKDVVWANGMEGGTVHGHDGVRSYWTRQWTLIDPHVRPMSFAVEGQGTIIATVHQTVRDLTGRLLADKVVGHAFRIEDGLVRRFDIRTLT</sequence>